<feature type="region of interest" description="Disordered" evidence="13">
    <location>
        <begin position="732"/>
        <end position="769"/>
    </location>
</feature>
<evidence type="ECO:0000256" key="9">
    <source>
        <dbReference type="ARBA" id="ARBA00022840"/>
    </source>
</evidence>
<feature type="compositionally biased region" description="Low complexity" evidence="13">
    <location>
        <begin position="1078"/>
        <end position="1090"/>
    </location>
</feature>
<dbReference type="PANTHER" id="PTHR44936">
    <property type="entry name" value="SENSOR PROTEIN CREC"/>
    <property type="match status" value="1"/>
</dbReference>
<evidence type="ECO:0000256" key="4">
    <source>
        <dbReference type="ARBA" id="ARBA00022553"/>
    </source>
</evidence>
<keyword evidence="6" id="KW-0812">Transmembrane</keyword>
<feature type="compositionally biased region" description="Basic and acidic residues" evidence="13">
    <location>
        <begin position="868"/>
        <end position="883"/>
    </location>
</feature>
<evidence type="ECO:0000256" key="7">
    <source>
        <dbReference type="ARBA" id="ARBA00022741"/>
    </source>
</evidence>
<sequence>MGGNTPPPPRRTARVRNRLVGYVAVVAVAVAGAGAPAVALASGDLTESQRLVSLSELNGRALVLAHSLADERDTMTEFVAAGRTTESGAEDVSKSRAARVDRQIQEIGASGADVPAALRKALAGLGKVRQEAQSGRGPAMDTFQAYTAVLDALREVSTDLARRIPPRASGTVESLPALGRAVEEASATRALALAGLVEGEKAAAAEGLGSLGLPTGVTTDGWHSELTAATQRSRVQEQAALAEFDRTAPEDAVSRYENTVNGTEVSGAERYLTRLADQPELSPEDLALSRSRIDTALSGRLDRMRAVESALTTAETSRLSAVRDDDVTTLELRIALAGLCVLIAIGVSITAARSMTHPLAALRRGAQRVAADPAGEEPVKYTGRKDEFAEVVWAVNELRGAVARLHTRAEQLAEDRTRLVAERQRLADQRDELLAQQKQLTAEVSGVADRVQGTYVNLAVRTLGLVERQLGVIEGLEDREADPERLDTLFKLDHLATRMRRHSENLLVLAGVEHGGWHGSGHGSGHGGAPVPLLDVLRAAVSEIERYERVDIHSLPPHAQVAGFAAEAISHLVAELLENATAFSPPDSAVQLSGWLLEGGEVMLSIQDEGIGMTQGRLDELNALLAEPQGEVPEAAEDDDALGLGLYVVARLAARHGVRVQLRQQKQGGIAAVAVLPKSLLPTRPTPSGPGTAPPPALPAVNLPGSVAEANSNTLPGRATALRAGGRFVETSAVGLSDGPPADGLPVDGLPVDGPPADGSSYGADPAGDPLIAAAERTIAEERLAAAASAAGEPAATEADSAAAGRQRYGVLPLADGSGQAAAFESTRVPEQAGPSAAPQAEEPDGFEASRRATGAVGEAGAVGGAGAEERRLTVPEQADRPDAAGPAASADAARPAEPADAGRQLAEVGALRADAPIAPAADSPYAIGADEHAHAADDAGLAGAPEGPTAYGTGTAARLSEPDRTAAMTATAAATADAPPARPAADAATTAPPQFTAAESAGAPAEGGAEAPRGPSDPQWERVTDKGLPKRMPKNVDLASQSSERTGSVDASALRAKLGGFHQGAKEGRRDAEKEIVGGAAEAEPVAAGSGLGGGDGAGEGATTGTGEGANVREREGANARAGEQRGASAKGGTVEEARG</sequence>
<dbReference type="SMART" id="SM00387">
    <property type="entry name" value="HATPase_c"/>
    <property type="match status" value="1"/>
</dbReference>
<evidence type="ECO:0000259" key="14">
    <source>
        <dbReference type="PROSITE" id="PS50109"/>
    </source>
</evidence>
<dbReference type="InterPro" id="IPR050980">
    <property type="entry name" value="2C_sensor_his_kinase"/>
</dbReference>
<evidence type="ECO:0000259" key="15">
    <source>
        <dbReference type="PROSITE" id="PS50885"/>
    </source>
</evidence>
<evidence type="ECO:0000256" key="8">
    <source>
        <dbReference type="ARBA" id="ARBA00022777"/>
    </source>
</evidence>
<comment type="catalytic activity">
    <reaction evidence="1">
        <text>ATP + protein L-histidine = ADP + protein N-phospho-L-histidine.</text>
        <dbReference type="EC" id="2.7.13.3"/>
    </reaction>
</comment>
<dbReference type="SUPFAM" id="SSF55874">
    <property type="entry name" value="ATPase domain of HSP90 chaperone/DNA topoisomerase II/histidine kinase"/>
    <property type="match status" value="1"/>
</dbReference>
<keyword evidence="12" id="KW-0175">Coiled coil</keyword>
<feature type="coiled-coil region" evidence="12">
    <location>
        <begin position="395"/>
        <end position="443"/>
    </location>
</feature>
<dbReference type="PROSITE" id="PS50885">
    <property type="entry name" value="HAMP"/>
    <property type="match status" value="1"/>
</dbReference>
<evidence type="ECO:0000256" key="2">
    <source>
        <dbReference type="ARBA" id="ARBA00004370"/>
    </source>
</evidence>
<feature type="compositionally biased region" description="Gly residues" evidence="13">
    <location>
        <begin position="1091"/>
        <end position="1109"/>
    </location>
</feature>
<evidence type="ECO:0000256" key="10">
    <source>
        <dbReference type="ARBA" id="ARBA00022989"/>
    </source>
</evidence>
<dbReference type="PANTHER" id="PTHR44936:SF9">
    <property type="entry name" value="SENSOR PROTEIN CREC"/>
    <property type="match status" value="1"/>
</dbReference>
<dbReference type="InterPro" id="IPR003594">
    <property type="entry name" value="HATPase_dom"/>
</dbReference>
<evidence type="ECO:0000256" key="6">
    <source>
        <dbReference type="ARBA" id="ARBA00022692"/>
    </source>
</evidence>
<reference evidence="16 17" key="1">
    <citation type="submission" date="2024-10" db="EMBL/GenBank/DDBJ databases">
        <title>The Natural Products Discovery Center: Release of the First 8490 Sequenced Strains for Exploring Actinobacteria Biosynthetic Diversity.</title>
        <authorList>
            <person name="Kalkreuter E."/>
            <person name="Kautsar S.A."/>
            <person name="Yang D."/>
            <person name="Bader C.D."/>
            <person name="Teijaro C.N."/>
            <person name="Fluegel L."/>
            <person name="Davis C.M."/>
            <person name="Simpson J.R."/>
            <person name="Lauterbach L."/>
            <person name="Steele A.D."/>
            <person name="Gui C."/>
            <person name="Meng S."/>
            <person name="Li G."/>
            <person name="Viehrig K."/>
            <person name="Ye F."/>
            <person name="Su P."/>
            <person name="Kiefer A.F."/>
            <person name="Nichols A."/>
            <person name="Cepeda A.J."/>
            <person name="Yan W."/>
            <person name="Fan B."/>
            <person name="Jiang Y."/>
            <person name="Adhikari A."/>
            <person name="Zheng C.-J."/>
            <person name="Schuster L."/>
            <person name="Cowan T.M."/>
            <person name="Smanski M.J."/>
            <person name="Chevrette M.G."/>
            <person name="De Carvalho L.P.S."/>
            <person name="Shen B."/>
        </authorList>
    </citation>
    <scope>NUCLEOTIDE SEQUENCE [LARGE SCALE GENOMIC DNA]</scope>
    <source>
        <strain evidence="16 17">NPDC020327</strain>
    </source>
</reference>
<dbReference type="Pfam" id="PF08376">
    <property type="entry name" value="NIT"/>
    <property type="match status" value="1"/>
</dbReference>
<keyword evidence="17" id="KW-1185">Reference proteome</keyword>
<keyword evidence="10" id="KW-0472">Membrane</keyword>
<feature type="domain" description="Histidine kinase" evidence="14">
    <location>
        <begin position="569"/>
        <end position="680"/>
    </location>
</feature>
<evidence type="ECO:0000256" key="11">
    <source>
        <dbReference type="ARBA" id="ARBA00023012"/>
    </source>
</evidence>
<dbReference type="Gene3D" id="6.10.340.10">
    <property type="match status" value="1"/>
</dbReference>
<keyword evidence="10" id="KW-1133">Transmembrane helix</keyword>
<feature type="compositionally biased region" description="Basic and acidic residues" evidence="13">
    <location>
        <begin position="1065"/>
        <end position="1077"/>
    </location>
</feature>
<keyword evidence="8" id="KW-0418">Kinase</keyword>
<dbReference type="SMART" id="SM00304">
    <property type="entry name" value="HAMP"/>
    <property type="match status" value="1"/>
</dbReference>
<dbReference type="InterPro" id="IPR003660">
    <property type="entry name" value="HAMP_dom"/>
</dbReference>
<gene>
    <name evidence="16" type="ORF">ACH429_06980</name>
</gene>
<comment type="caution">
    <text evidence="16">The sequence shown here is derived from an EMBL/GenBank/DDBJ whole genome shotgun (WGS) entry which is preliminary data.</text>
</comment>
<proteinExistence type="predicted"/>
<dbReference type="InterPro" id="IPR005467">
    <property type="entry name" value="His_kinase_dom"/>
</dbReference>
<organism evidence="16 17">
    <name type="scientific">Streptomyces pathocidini</name>
    <dbReference type="NCBI Taxonomy" id="1650571"/>
    <lineage>
        <taxon>Bacteria</taxon>
        <taxon>Bacillati</taxon>
        <taxon>Actinomycetota</taxon>
        <taxon>Actinomycetes</taxon>
        <taxon>Kitasatosporales</taxon>
        <taxon>Streptomycetaceae</taxon>
        <taxon>Streptomyces</taxon>
    </lineage>
</organism>
<feature type="region of interest" description="Disordered" evidence="13">
    <location>
        <begin position="929"/>
        <end position="1141"/>
    </location>
</feature>
<evidence type="ECO:0000313" key="16">
    <source>
        <dbReference type="EMBL" id="MFI1963868.1"/>
    </source>
</evidence>
<evidence type="ECO:0000256" key="13">
    <source>
        <dbReference type="SAM" id="MobiDB-lite"/>
    </source>
</evidence>
<dbReference type="Pfam" id="PF02518">
    <property type="entry name" value="HATPase_c"/>
    <property type="match status" value="1"/>
</dbReference>
<keyword evidence="5" id="KW-0808">Transferase</keyword>
<accession>A0ABW7USU6</accession>
<evidence type="ECO:0000256" key="12">
    <source>
        <dbReference type="SAM" id="Coils"/>
    </source>
</evidence>
<dbReference type="InterPro" id="IPR036890">
    <property type="entry name" value="HATPase_C_sf"/>
</dbReference>
<keyword evidence="7" id="KW-0547">Nucleotide-binding</keyword>
<keyword evidence="4" id="KW-0597">Phosphoprotein</keyword>
<name>A0ABW7USU6_9ACTN</name>
<dbReference type="Gene3D" id="3.30.565.10">
    <property type="entry name" value="Histidine kinase-like ATPase, C-terminal domain"/>
    <property type="match status" value="1"/>
</dbReference>
<dbReference type="InterPro" id="IPR013587">
    <property type="entry name" value="Nitrate/nitrite_sensing"/>
</dbReference>
<keyword evidence="11" id="KW-0902">Two-component regulatory system</keyword>
<evidence type="ECO:0000313" key="17">
    <source>
        <dbReference type="Proteomes" id="UP001611548"/>
    </source>
</evidence>
<feature type="compositionally biased region" description="Low complexity" evidence="13">
    <location>
        <begin position="966"/>
        <end position="1017"/>
    </location>
</feature>
<feature type="compositionally biased region" description="Basic and acidic residues" evidence="13">
    <location>
        <begin position="1020"/>
        <end position="1029"/>
    </location>
</feature>
<evidence type="ECO:0000256" key="5">
    <source>
        <dbReference type="ARBA" id="ARBA00022679"/>
    </source>
</evidence>
<feature type="domain" description="HAMP" evidence="15">
    <location>
        <begin position="353"/>
        <end position="407"/>
    </location>
</feature>
<dbReference type="EC" id="2.7.13.3" evidence="3"/>
<protein>
    <recommendedName>
        <fullName evidence="3">histidine kinase</fullName>
        <ecNumber evidence="3">2.7.13.3</ecNumber>
    </recommendedName>
</protein>
<feature type="region of interest" description="Disordered" evidence="13">
    <location>
        <begin position="821"/>
        <end position="903"/>
    </location>
</feature>
<feature type="compositionally biased region" description="Low complexity" evidence="13">
    <location>
        <begin position="884"/>
        <end position="903"/>
    </location>
</feature>
<comment type="subcellular location">
    <subcellularLocation>
        <location evidence="2">Membrane</location>
    </subcellularLocation>
</comment>
<dbReference type="PROSITE" id="PS50109">
    <property type="entry name" value="HIS_KIN"/>
    <property type="match status" value="1"/>
</dbReference>
<evidence type="ECO:0000256" key="3">
    <source>
        <dbReference type="ARBA" id="ARBA00012438"/>
    </source>
</evidence>
<dbReference type="RefSeq" id="WP_398718109.1">
    <property type="nucleotide sequence ID" value="NZ_JBIRWE010000002.1"/>
</dbReference>
<dbReference type="EMBL" id="JBIRWE010000002">
    <property type="protein sequence ID" value="MFI1963868.1"/>
    <property type="molecule type" value="Genomic_DNA"/>
</dbReference>
<evidence type="ECO:0000256" key="1">
    <source>
        <dbReference type="ARBA" id="ARBA00000085"/>
    </source>
</evidence>
<dbReference type="Proteomes" id="UP001611548">
    <property type="component" value="Unassembled WGS sequence"/>
</dbReference>
<keyword evidence="9" id="KW-0067">ATP-binding</keyword>